<dbReference type="InterPro" id="IPR050319">
    <property type="entry name" value="ABC_transp_ATP-bind"/>
</dbReference>
<evidence type="ECO:0000256" key="4">
    <source>
        <dbReference type="ARBA" id="ARBA00022840"/>
    </source>
</evidence>
<dbReference type="Proteomes" id="UP000244911">
    <property type="component" value="Unassembled WGS sequence"/>
</dbReference>
<dbReference type="SMART" id="SM00382">
    <property type="entry name" value="AAA"/>
    <property type="match status" value="1"/>
</dbReference>
<dbReference type="InterPro" id="IPR003593">
    <property type="entry name" value="AAA+_ATPase"/>
</dbReference>
<keyword evidence="2" id="KW-0813">Transport</keyword>
<comment type="similarity">
    <text evidence="1">Belongs to the ABC transporter superfamily.</text>
</comment>
<name>A0A2R8AM68_9RHOB</name>
<dbReference type="EMBL" id="OMOI01000001">
    <property type="protein sequence ID" value="SPF77143.1"/>
    <property type="molecule type" value="Genomic_DNA"/>
</dbReference>
<dbReference type="GO" id="GO:0005524">
    <property type="term" value="F:ATP binding"/>
    <property type="evidence" value="ECO:0007669"/>
    <property type="project" value="UniProtKB-KW"/>
</dbReference>
<dbReference type="PANTHER" id="PTHR43776">
    <property type="entry name" value="TRANSPORT ATP-BINDING PROTEIN"/>
    <property type="match status" value="1"/>
</dbReference>
<dbReference type="Pfam" id="PF00005">
    <property type="entry name" value="ABC_tran"/>
    <property type="match status" value="1"/>
</dbReference>
<evidence type="ECO:0000256" key="3">
    <source>
        <dbReference type="ARBA" id="ARBA00022741"/>
    </source>
</evidence>
<evidence type="ECO:0000259" key="5">
    <source>
        <dbReference type="PROSITE" id="PS50893"/>
    </source>
</evidence>
<evidence type="ECO:0000313" key="7">
    <source>
        <dbReference type="Proteomes" id="UP000244911"/>
    </source>
</evidence>
<dbReference type="PANTHER" id="PTHR43776:SF7">
    <property type="entry name" value="D,D-DIPEPTIDE TRANSPORT ATP-BINDING PROTEIN DDPF-RELATED"/>
    <property type="match status" value="1"/>
</dbReference>
<accession>A0A2R8AM68</accession>
<organism evidence="6 7">
    <name type="scientific">Aliiroseovarius pelagivivens</name>
    <dbReference type="NCBI Taxonomy" id="1639690"/>
    <lineage>
        <taxon>Bacteria</taxon>
        <taxon>Pseudomonadati</taxon>
        <taxon>Pseudomonadota</taxon>
        <taxon>Alphaproteobacteria</taxon>
        <taxon>Rhodobacterales</taxon>
        <taxon>Paracoccaceae</taxon>
        <taxon>Aliiroseovarius</taxon>
    </lineage>
</organism>
<reference evidence="6 7" key="1">
    <citation type="submission" date="2018-03" db="EMBL/GenBank/DDBJ databases">
        <authorList>
            <person name="Keele B.F."/>
        </authorList>
    </citation>
    <scope>NUCLEOTIDE SEQUENCE [LARGE SCALE GENOMIC DNA]</scope>
    <source>
        <strain evidence="6 7">CECT 8811</strain>
    </source>
</reference>
<dbReference type="CDD" id="cd03257">
    <property type="entry name" value="ABC_NikE_OppD_transporters"/>
    <property type="match status" value="1"/>
</dbReference>
<keyword evidence="7" id="KW-1185">Reference proteome</keyword>
<protein>
    <submittedName>
        <fullName evidence="6">Nickel import ATP-binding protein NikE</fullName>
        <ecNumber evidence="6">3.6.3.24</ecNumber>
    </submittedName>
</protein>
<dbReference type="OrthoDB" id="9784450at2"/>
<evidence type="ECO:0000256" key="2">
    <source>
        <dbReference type="ARBA" id="ARBA00022448"/>
    </source>
</evidence>
<dbReference type="EC" id="3.6.3.24" evidence="6"/>
<keyword evidence="6" id="KW-0378">Hydrolase</keyword>
<dbReference type="PROSITE" id="PS50893">
    <property type="entry name" value="ABC_TRANSPORTER_2"/>
    <property type="match status" value="1"/>
</dbReference>
<feature type="domain" description="ABC transporter" evidence="5">
    <location>
        <begin position="2"/>
        <end position="237"/>
    </location>
</feature>
<evidence type="ECO:0000313" key="6">
    <source>
        <dbReference type="EMBL" id="SPF77143.1"/>
    </source>
</evidence>
<dbReference type="GO" id="GO:0055085">
    <property type="term" value="P:transmembrane transport"/>
    <property type="evidence" value="ECO:0007669"/>
    <property type="project" value="UniProtKB-ARBA"/>
</dbReference>
<dbReference type="Gene3D" id="3.40.50.300">
    <property type="entry name" value="P-loop containing nucleotide triphosphate hydrolases"/>
    <property type="match status" value="1"/>
</dbReference>
<keyword evidence="3" id="KW-0547">Nucleotide-binding</keyword>
<dbReference type="AlphaFoldDB" id="A0A2R8AM68"/>
<gene>
    <name evidence="6" type="primary">nikE</name>
    <name evidence="6" type="ORF">ALP8811_02166</name>
</gene>
<dbReference type="InterPro" id="IPR003439">
    <property type="entry name" value="ABC_transporter-like_ATP-bd"/>
</dbReference>
<sequence>MLTVRGLSKRFHGRDVLSDIDLNIAAGEVVGLIGHSGAGKSTLARCLVGLERAERGEILLDGAPITPGEGAARQNIQYLWQDPTQSLSPYLTAKGAVMETLSGFGVGTSQARNTRAIELLNSLGIPQSMHERRPHALSGGQNQRVALARALAAAPQVLILDEPLSSLDLATQVSTISVLREIHAESGLAMLIVSHDLAPLRQLADRVLVLDETRIVEDLPMRRFSQDASHPLSKAYAETLQPASE</sequence>
<dbReference type="InterPro" id="IPR027417">
    <property type="entry name" value="P-loop_NTPase"/>
</dbReference>
<proteinExistence type="inferred from homology"/>
<dbReference type="RefSeq" id="WP_108857096.1">
    <property type="nucleotide sequence ID" value="NZ_OMOI01000001.1"/>
</dbReference>
<dbReference type="SUPFAM" id="SSF52540">
    <property type="entry name" value="P-loop containing nucleoside triphosphate hydrolases"/>
    <property type="match status" value="1"/>
</dbReference>
<dbReference type="GO" id="GO:0016887">
    <property type="term" value="F:ATP hydrolysis activity"/>
    <property type="evidence" value="ECO:0007669"/>
    <property type="project" value="InterPro"/>
</dbReference>
<keyword evidence="4 6" id="KW-0067">ATP-binding</keyword>
<evidence type="ECO:0000256" key="1">
    <source>
        <dbReference type="ARBA" id="ARBA00005417"/>
    </source>
</evidence>